<dbReference type="Pfam" id="PF08100">
    <property type="entry name" value="Dimerisation"/>
    <property type="match status" value="1"/>
</dbReference>
<dbReference type="InterPro" id="IPR001077">
    <property type="entry name" value="COMT_C"/>
</dbReference>
<dbReference type="OrthoDB" id="9766840at2"/>
<feature type="active site" description="Proton acceptor" evidence="4">
    <location>
        <position position="251"/>
    </location>
</feature>
<evidence type="ECO:0000313" key="7">
    <source>
        <dbReference type="EMBL" id="RKG94084.1"/>
    </source>
</evidence>
<keyword evidence="2 7" id="KW-0808">Transferase</keyword>
<evidence type="ECO:0000259" key="6">
    <source>
        <dbReference type="Pfam" id="PF08100"/>
    </source>
</evidence>
<dbReference type="Gene3D" id="3.40.50.150">
    <property type="entry name" value="Vaccinia Virus protein VP39"/>
    <property type="match status" value="1"/>
</dbReference>
<name>A0A3A8JP04_9BACT</name>
<dbReference type="PROSITE" id="PS51683">
    <property type="entry name" value="SAM_OMT_II"/>
    <property type="match status" value="1"/>
</dbReference>
<evidence type="ECO:0000313" key="8">
    <source>
        <dbReference type="Proteomes" id="UP000268094"/>
    </source>
</evidence>
<dbReference type="SUPFAM" id="SSF46785">
    <property type="entry name" value="Winged helix' DNA-binding domain"/>
    <property type="match status" value="1"/>
</dbReference>
<dbReference type="RefSeq" id="WP_120538605.1">
    <property type="nucleotide sequence ID" value="NZ_RAVZ01000002.1"/>
</dbReference>
<dbReference type="GO" id="GO:0032259">
    <property type="term" value="P:methylation"/>
    <property type="evidence" value="ECO:0007669"/>
    <property type="project" value="UniProtKB-KW"/>
</dbReference>
<dbReference type="GO" id="GO:0008171">
    <property type="term" value="F:O-methyltransferase activity"/>
    <property type="evidence" value="ECO:0007669"/>
    <property type="project" value="InterPro"/>
</dbReference>
<evidence type="ECO:0000256" key="1">
    <source>
        <dbReference type="ARBA" id="ARBA00022603"/>
    </source>
</evidence>
<gene>
    <name evidence="7" type="ORF">D7V88_00550</name>
</gene>
<evidence type="ECO:0000256" key="2">
    <source>
        <dbReference type="ARBA" id="ARBA00022679"/>
    </source>
</evidence>
<keyword evidence="8" id="KW-1185">Reference proteome</keyword>
<keyword evidence="1 7" id="KW-0489">Methyltransferase</keyword>
<dbReference type="Pfam" id="PF00891">
    <property type="entry name" value="Methyltransf_2"/>
    <property type="match status" value="1"/>
</dbReference>
<feature type="domain" description="O-methyltransferase C-terminal" evidence="5">
    <location>
        <begin position="115"/>
        <end position="319"/>
    </location>
</feature>
<evidence type="ECO:0000256" key="3">
    <source>
        <dbReference type="ARBA" id="ARBA00022691"/>
    </source>
</evidence>
<dbReference type="CDD" id="cd02440">
    <property type="entry name" value="AdoMet_MTases"/>
    <property type="match status" value="1"/>
</dbReference>
<dbReference type="InterPro" id="IPR036388">
    <property type="entry name" value="WH-like_DNA-bd_sf"/>
</dbReference>
<evidence type="ECO:0000256" key="4">
    <source>
        <dbReference type="PIRSR" id="PIRSR005739-1"/>
    </source>
</evidence>
<dbReference type="PANTHER" id="PTHR43712:SF2">
    <property type="entry name" value="O-METHYLTRANSFERASE CICE"/>
    <property type="match status" value="1"/>
</dbReference>
<dbReference type="InterPro" id="IPR016461">
    <property type="entry name" value="COMT-like"/>
</dbReference>
<accession>A0A3A8JP04</accession>
<dbReference type="InterPro" id="IPR036390">
    <property type="entry name" value="WH_DNA-bd_sf"/>
</dbReference>
<reference evidence="8" key="1">
    <citation type="submission" date="2018-09" db="EMBL/GenBank/DDBJ databases">
        <authorList>
            <person name="Livingstone P.G."/>
            <person name="Whitworth D.E."/>
        </authorList>
    </citation>
    <scope>NUCLEOTIDE SEQUENCE [LARGE SCALE GENOMIC DNA]</scope>
    <source>
        <strain evidence="8">CA054A</strain>
    </source>
</reference>
<organism evidence="7 8">
    <name type="scientific">Corallococcus terminator</name>
    <dbReference type="NCBI Taxonomy" id="2316733"/>
    <lineage>
        <taxon>Bacteria</taxon>
        <taxon>Pseudomonadati</taxon>
        <taxon>Myxococcota</taxon>
        <taxon>Myxococcia</taxon>
        <taxon>Myxococcales</taxon>
        <taxon>Cystobacterineae</taxon>
        <taxon>Myxococcaceae</taxon>
        <taxon>Corallococcus</taxon>
    </lineage>
</organism>
<dbReference type="Gene3D" id="1.10.10.10">
    <property type="entry name" value="Winged helix-like DNA-binding domain superfamily/Winged helix DNA-binding domain"/>
    <property type="match status" value="1"/>
</dbReference>
<protein>
    <submittedName>
        <fullName evidence="7">SAM-dependent methyltransferase</fullName>
    </submittedName>
</protein>
<evidence type="ECO:0000259" key="5">
    <source>
        <dbReference type="Pfam" id="PF00891"/>
    </source>
</evidence>
<dbReference type="EMBL" id="RAVZ01000002">
    <property type="protein sequence ID" value="RKG94084.1"/>
    <property type="molecule type" value="Genomic_DNA"/>
</dbReference>
<keyword evidence="3" id="KW-0949">S-adenosyl-L-methionine</keyword>
<dbReference type="AlphaFoldDB" id="A0A3A8JP04"/>
<dbReference type="SUPFAM" id="SSF53335">
    <property type="entry name" value="S-adenosyl-L-methionine-dependent methyltransferases"/>
    <property type="match status" value="1"/>
</dbReference>
<dbReference type="GO" id="GO:0046983">
    <property type="term" value="F:protein dimerization activity"/>
    <property type="evidence" value="ECO:0007669"/>
    <property type="project" value="InterPro"/>
</dbReference>
<sequence length="341" mass="36719">MNFIPDEKPSPTQQLHAAITGYWRTQVIGTVARLGIADLLATGARESDSLAAELGVHPGALFRLLRGGISAGILEAVSERTFALTAMGEGLRSKVPGSLREMAITQSAPAHWLPWGLLPEAVRTGRSPVQAALGSDIWGHFARHPEEAEHFAQAMGNLSGLVASEVTHHIDFAPFARVADIGGSHGDLLAQVLRAHPSCRGILFDLPQVAEGAKTVLESRGLASRVDVVAGSFFEPGMPSAEAYLLKHILHDWEDDPSLTLLRRLHEAAPSGARLFVVELVIPDNRNPDPTHLIDLNMLVVADGRERTTDEFRALLAATSWKVERIIPTRSGVSIIEAVKA</sequence>
<dbReference type="Proteomes" id="UP000268094">
    <property type="component" value="Unassembled WGS sequence"/>
</dbReference>
<dbReference type="InterPro" id="IPR012967">
    <property type="entry name" value="COMT_dimerisation"/>
</dbReference>
<comment type="caution">
    <text evidence="7">The sequence shown here is derived from an EMBL/GenBank/DDBJ whole genome shotgun (WGS) entry which is preliminary data.</text>
</comment>
<dbReference type="PIRSF" id="PIRSF005739">
    <property type="entry name" value="O-mtase"/>
    <property type="match status" value="1"/>
</dbReference>
<dbReference type="PANTHER" id="PTHR43712">
    <property type="entry name" value="PUTATIVE (AFU_ORTHOLOGUE AFUA_4G14580)-RELATED"/>
    <property type="match status" value="1"/>
</dbReference>
<dbReference type="InterPro" id="IPR029063">
    <property type="entry name" value="SAM-dependent_MTases_sf"/>
</dbReference>
<proteinExistence type="predicted"/>
<feature type="domain" description="O-methyltransferase dimerisation" evidence="6">
    <location>
        <begin position="19"/>
        <end position="89"/>
    </location>
</feature>